<sequence length="274" mass="31607">MKYTIESIKYLFKNFWYIFPFALVPAVFLSFSLDKDAIDRLLTGFFTGKPEVSFVDVFHAISVLNFRSWEAFLSGFAGVILMVLCVALMFAFIEKHMRIGKRTLNGLFSKLNDNLISTTGIALLYTAIYELWALITSALLFFVFLPSNLPIQYIFSVIVFFGMHFVLLYVVSIFYLWLPCLQITGFRAFEALRYSYQLVAPVKMRIILGQWFSITVAEILLALCCIFVPGKIAGFILATALYAFMTAIFCVRMQVLYFDRAQLERADLKKYYHF</sequence>
<feature type="transmembrane region" description="Helical" evidence="1">
    <location>
        <begin position="151"/>
        <end position="178"/>
    </location>
</feature>
<dbReference type="EMBL" id="DVMZ01000135">
    <property type="protein sequence ID" value="HIU59465.1"/>
    <property type="molecule type" value="Genomic_DNA"/>
</dbReference>
<dbReference type="AlphaFoldDB" id="A0A9D1SGT6"/>
<accession>A0A9D1SGT6</accession>
<evidence type="ECO:0000256" key="1">
    <source>
        <dbReference type="SAM" id="Phobius"/>
    </source>
</evidence>
<keyword evidence="1" id="KW-0812">Transmembrane</keyword>
<reference evidence="2" key="1">
    <citation type="submission" date="2020-10" db="EMBL/GenBank/DDBJ databases">
        <authorList>
            <person name="Gilroy R."/>
        </authorList>
    </citation>
    <scope>NUCLEOTIDE SEQUENCE</scope>
    <source>
        <strain evidence="2">11687</strain>
    </source>
</reference>
<feature type="transmembrane region" description="Helical" evidence="1">
    <location>
        <begin position="71"/>
        <end position="93"/>
    </location>
</feature>
<gene>
    <name evidence="2" type="ORF">IAC57_05110</name>
</gene>
<keyword evidence="1" id="KW-1133">Transmembrane helix</keyword>
<feature type="transmembrane region" description="Helical" evidence="1">
    <location>
        <begin position="15"/>
        <end position="33"/>
    </location>
</feature>
<organism evidence="2 3">
    <name type="scientific">Candidatus Scatosoma pullistercoris</name>
    <dbReference type="NCBI Taxonomy" id="2840934"/>
    <lineage>
        <taxon>Bacteria</taxon>
        <taxon>Bacillati</taxon>
        <taxon>Bacillota</taxon>
        <taxon>Clostridia</taxon>
        <taxon>Candidatus Scatosoma</taxon>
    </lineage>
</organism>
<dbReference type="Proteomes" id="UP000824081">
    <property type="component" value="Unassembled WGS sequence"/>
</dbReference>
<feature type="transmembrane region" description="Helical" evidence="1">
    <location>
        <begin position="235"/>
        <end position="258"/>
    </location>
</feature>
<proteinExistence type="predicted"/>
<comment type="caution">
    <text evidence="2">The sequence shown here is derived from an EMBL/GenBank/DDBJ whole genome shotgun (WGS) entry which is preliminary data.</text>
</comment>
<feature type="transmembrane region" description="Helical" evidence="1">
    <location>
        <begin position="211"/>
        <end position="229"/>
    </location>
</feature>
<evidence type="ECO:0000313" key="2">
    <source>
        <dbReference type="EMBL" id="HIU59465.1"/>
    </source>
</evidence>
<feature type="transmembrane region" description="Helical" evidence="1">
    <location>
        <begin position="114"/>
        <end position="145"/>
    </location>
</feature>
<reference evidence="2" key="2">
    <citation type="journal article" date="2021" name="PeerJ">
        <title>Extensive microbial diversity within the chicken gut microbiome revealed by metagenomics and culture.</title>
        <authorList>
            <person name="Gilroy R."/>
            <person name="Ravi A."/>
            <person name="Getino M."/>
            <person name="Pursley I."/>
            <person name="Horton D.L."/>
            <person name="Alikhan N.F."/>
            <person name="Baker D."/>
            <person name="Gharbi K."/>
            <person name="Hall N."/>
            <person name="Watson M."/>
            <person name="Adriaenssens E.M."/>
            <person name="Foster-Nyarko E."/>
            <person name="Jarju S."/>
            <person name="Secka A."/>
            <person name="Antonio M."/>
            <person name="Oren A."/>
            <person name="Chaudhuri R.R."/>
            <person name="La Ragione R."/>
            <person name="Hildebrand F."/>
            <person name="Pallen M.J."/>
        </authorList>
    </citation>
    <scope>NUCLEOTIDE SEQUENCE</scope>
    <source>
        <strain evidence="2">11687</strain>
    </source>
</reference>
<protein>
    <submittedName>
        <fullName evidence="2">Uncharacterized protein</fullName>
    </submittedName>
</protein>
<name>A0A9D1SGT6_9FIRM</name>
<keyword evidence="1" id="KW-0472">Membrane</keyword>
<evidence type="ECO:0000313" key="3">
    <source>
        <dbReference type="Proteomes" id="UP000824081"/>
    </source>
</evidence>